<feature type="compositionally biased region" description="Polar residues" evidence="9">
    <location>
        <begin position="1157"/>
        <end position="1169"/>
    </location>
</feature>
<feature type="region of interest" description="Disordered" evidence="9">
    <location>
        <begin position="1144"/>
        <end position="1169"/>
    </location>
</feature>
<comment type="caution">
    <text evidence="11">The sequence shown here is derived from an EMBL/GenBank/DDBJ whole genome shotgun (WGS) entry which is preliminary data.</text>
</comment>
<evidence type="ECO:0000313" key="11">
    <source>
        <dbReference type="EMBL" id="KAA6404450.1"/>
    </source>
</evidence>
<dbReference type="InterPro" id="IPR016024">
    <property type="entry name" value="ARM-type_fold"/>
</dbReference>
<dbReference type="PANTHER" id="PTHR44899:SF3">
    <property type="entry name" value="SERINE_THREONINE-PROTEIN KINASE NEK1"/>
    <property type="match status" value="1"/>
</dbReference>
<evidence type="ECO:0000256" key="5">
    <source>
        <dbReference type="ARBA" id="ARBA00022777"/>
    </source>
</evidence>
<name>A0A5J4XBE3_9EUKA</name>
<accession>A0A5J4XBE3</accession>
<keyword evidence="3" id="KW-0808">Transferase</keyword>
<dbReference type="SUPFAM" id="SSF56112">
    <property type="entry name" value="Protein kinase-like (PK-like)"/>
    <property type="match status" value="1"/>
</dbReference>
<dbReference type="SUPFAM" id="SSF48371">
    <property type="entry name" value="ARM repeat"/>
    <property type="match status" value="2"/>
</dbReference>
<dbReference type="GO" id="GO:0005524">
    <property type="term" value="F:ATP binding"/>
    <property type="evidence" value="ECO:0007669"/>
    <property type="project" value="UniProtKB-KW"/>
</dbReference>
<dbReference type="Proteomes" id="UP000324800">
    <property type="component" value="Unassembled WGS sequence"/>
</dbReference>
<keyword evidence="4" id="KW-0547">Nucleotide-binding</keyword>
<dbReference type="EC" id="2.7.11.1" evidence="1"/>
<gene>
    <name evidence="11" type="ORF">EZS28_000001</name>
</gene>
<evidence type="ECO:0000256" key="3">
    <source>
        <dbReference type="ARBA" id="ARBA00022679"/>
    </source>
</evidence>
<dbReference type="InterPro" id="IPR011989">
    <property type="entry name" value="ARM-like"/>
</dbReference>
<evidence type="ECO:0000313" key="12">
    <source>
        <dbReference type="Proteomes" id="UP000324800"/>
    </source>
</evidence>
<sequence length="1655" mass="186576">MQSLISEFDDIQLLGNGALGRTYSARDKINRQRVAIKELCFTTDQQLRVAKEELSISKKLKQDRIVSCLGSFESDGRFYIIFEFIDGGSLEGLLQQSKEQNEPITEKQLWDIATGIALSLHYLHSKKIFHKNLKFSNVFLTESGTVKLADFWIERLILQNKDYSKDAVKQKPTEQSDIWALGSLLYELAEQQQPFSGKTSLNLTMNIMSRLPKPFQKLQSPELQQLILGMLEKNPSQRLTTRDILRKPEAQERINQLQQQSIAQISTHSNVPLLSLTMPIQTQRYSSLEGPIYSQRTSHRTNLGESLRGMTTRRSASFKPSVTDRKLYTTIEQESETRSSSSSSFFAPFFQEQRIREEPVRQEGQITLLSQLASAEFEISQASSGGAAEFGVALKEITKPITFNSNSSSDLQRIENLELQMIQILSKYKPLNITSERVNIFKREIQTIVDEISLGIHKNIQRIIFQSQESGLEVSQRPTEDERSVQVAVLLFTFGSKILKQIIPNNKPELQSHAAEIIASSDIPKDILTLLEEIPIDLIEISWSKLLYDLLSSLPSHVTIKKFGERYMRVFSLQMHSQEKDVKDRALDCMYIIAKSFTLAYGYETSSWLRQNLERGYSLNTLILIGLKGNVNEDIHRRSSLILAHLFQKEPLPQNLKGEGVNHTEIIAGDFVKYTLTPLSSGDDSEISAYSLELLALLARLGSQPTKTLIQDLVKSTKIHELIVRDLIPLKSGAHLIAYILSLTTKSTYLKNIAEGIGFIAKEDVCLQIQVGIFYDMARIFRIQNDYLQSIKQNSANSNSYDNLEQANLKAQSPPSDMQITIGGLSIITSKLIDVWEDKAILGAFKSLAGYSEDEKQISFFEEFTTLITHNLPHHQITTIHLNVIEKILHFIEEDAKFPSQQKVSLFDTHLPEGLANLTGHFDSRIALVASQCLQLLIKIGLTTPHSSNDLNIIPSISDPYPFKQELISKDAETLPDNICSNVLNKLIIQAKILDENAISSLSSLAQSQDNIEPIFQAGIANIVQALIDTDDSEILYRSLQLISILILKAGTNRIQELKTQLPRDKLYQLSLPSYKNAKIGTQAIAATILDLVKDKKAIGKIDSLKKKIEEATLGKEDEEQIKEEIEKLTIVLKEQKKQVEYAKQREDERRRKVQQAKGSGTLRQKSLDSSSIDNWAPLEQLESVEEICNIVVKEIEAGKISPKEVRKTKFVDDLQEFVRCLPPQSVTETFTETLRIITSCLAAKEFSKALMIKVVNVLSQILPWQTKRARESTITAIANVINASVENVSENDSNPLRVQLEQNGSVQSIFTNGVQCEGNVNVQALSSCCVGWIYKAAPLPEQYRLETASALQKAFQHPQRSIKNSAIQSLQSLSKNKQNHFAILQNNFANTISTQILTDKDVNVAPLQRILITLAKEGAYEVQWIVKTAVSEKVIKERLVKGSIEDALSATFLQLLQCRTQTATNLAEIISNYENRRYYPQSKENRHEAAKEILKIMVKELSILRTEFMSQKVDDYGHAILNGICAVTICITQDNDEIVEDMMQTDMLKNMVEVMYTVRSFNFIPLYAFCLDAIADGAQAESTHTVQMIMIIKELQHLIHFENPLIAEAASSALCNLIIADRKMVPLKLPHPCREIWAQMGTTDQLLADSKKAK</sequence>
<dbReference type="InterPro" id="IPR011009">
    <property type="entry name" value="Kinase-like_dom_sf"/>
</dbReference>
<comment type="catalytic activity">
    <reaction evidence="8">
        <text>L-seryl-[protein] + ATP = O-phospho-L-seryl-[protein] + ADP + H(+)</text>
        <dbReference type="Rhea" id="RHEA:17989"/>
        <dbReference type="Rhea" id="RHEA-COMP:9863"/>
        <dbReference type="Rhea" id="RHEA-COMP:11604"/>
        <dbReference type="ChEBI" id="CHEBI:15378"/>
        <dbReference type="ChEBI" id="CHEBI:29999"/>
        <dbReference type="ChEBI" id="CHEBI:30616"/>
        <dbReference type="ChEBI" id="CHEBI:83421"/>
        <dbReference type="ChEBI" id="CHEBI:456216"/>
        <dbReference type="EC" id="2.7.11.1"/>
    </reaction>
</comment>
<evidence type="ECO:0000256" key="9">
    <source>
        <dbReference type="SAM" id="MobiDB-lite"/>
    </source>
</evidence>
<evidence type="ECO:0000259" key="10">
    <source>
        <dbReference type="PROSITE" id="PS50011"/>
    </source>
</evidence>
<evidence type="ECO:0000256" key="8">
    <source>
        <dbReference type="ARBA" id="ARBA00048679"/>
    </source>
</evidence>
<keyword evidence="6" id="KW-0067">ATP-binding</keyword>
<evidence type="ECO:0000256" key="6">
    <source>
        <dbReference type="ARBA" id="ARBA00022840"/>
    </source>
</evidence>
<comment type="catalytic activity">
    <reaction evidence="7">
        <text>L-threonyl-[protein] + ATP = O-phospho-L-threonyl-[protein] + ADP + H(+)</text>
        <dbReference type="Rhea" id="RHEA:46608"/>
        <dbReference type="Rhea" id="RHEA-COMP:11060"/>
        <dbReference type="Rhea" id="RHEA-COMP:11605"/>
        <dbReference type="ChEBI" id="CHEBI:15378"/>
        <dbReference type="ChEBI" id="CHEBI:30013"/>
        <dbReference type="ChEBI" id="CHEBI:30616"/>
        <dbReference type="ChEBI" id="CHEBI:61977"/>
        <dbReference type="ChEBI" id="CHEBI:456216"/>
        <dbReference type="EC" id="2.7.11.1"/>
    </reaction>
</comment>
<keyword evidence="2" id="KW-0723">Serine/threonine-protein kinase</keyword>
<dbReference type="InterPro" id="IPR000719">
    <property type="entry name" value="Prot_kinase_dom"/>
</dbReference>
<feature type="non-terminal residue" evidence="11">
    <location>
        <position position="1655"/>
    </location>
</feature>
<dbReference type="PROSITE" id="PS50011">
    <property type="entry name" value="PROTEIN_KINASE_DOM"/>
    <property type="match status" value="1"/>
</dbReference>
<reference evidence="11 12" key="1">
    <citation type="submission" date="2019-03" db="EMBL/GenBank/DDBJ databases">
        <title>Single cell metagenomics reveals metabolic interactions within the superorganism composed of flagellate Streblomastix strix and complex community of Bacteroidetes bacteria on its surface.</title>
        <authorList>
            <person name="Treitli S.C."/>
            <person name="Kolisko M."/>
            <person name="Husnik F."/>
            <person name="Keeling P."/>
            <person name="Hampl V."/>
        </authorList>
    </citation>
    <scope>NUCLEOTIDE SEQUENCE [LARGE SCALE GENOMIC DNA]</scope>
    <source>
        <strain evidence="11">ST1C</strain>
    </source>
</reference>
<evidence type="ECO:0000256" key="2">
    <source>
        <dbReference type="ARBA" id="ARBA00022527"/>
    </source>
</evidence>
<dbReference type="PANTHER" id="PTHR44899">
    <property type="entry name" value="CAMK FAMILY PROTEIN KINASE"/>
    <property type="match status" value="1"/>
</dbReference>
<dbReference type="Pfam" id="PF00069">
    <property type="entry name" value="Pkinase"/>
    <property type="match status" value="1"/>
</dbReference>
<dbReference type="InterPro" id="IPR051131">
    <property type="entry name" value="NEK_Ser/Thr_kinase_NIMA"/>
</dbReference>
<evidence type="ECO:0000256" key="7">
    <source>
        <dbReference type="ARBA" id="ARBA00047899"/>
    </source>
</evidence>
<evidence type="ECO:0000256" key="1">
    <source>
        <dbReference type="ARBA" id="ARBA00012513"/>
    </source>
</evidence>
<organism evidence="11 12">
    <name type="scientific">Streblomastix strix</name>
    <dbReference type="NCBI Taxonomy" id="222440"/>
    <lineage>
        <taxon>Eukaryota</taxon>
        <taxon>Metamonada</taxon>
        <taxon>Preaxostyla</taxon>
        <taxon>Oxymonadida</taxon>
        <taxon>Streblomastigidae</taxon>
        <taxon>Streblomastix</taxon>
    </lineage>
</organism>
<dbReference type="Gene3D" id="1.10.510.10">
    <property type="entry name" value="Transferase(Phosphotransferase) domain 1"/>
    <property type="match status" value="1"/>
</dbReference>
<dbReference type="EMBL" id="SNRW01000001">
    <property type="protein sequence ID" value="KAA6404450.1"/>
    <property type="molecule type" value="Genomic_DNA"/>
</dbReference>
<dbReference type="OrthoDB" id="1714095at2759"/>
<feature type="domain" description="Protein kinase" evidence="10">
    <location>
        <begin position="8"/>
        <end position="254"/>
    </location>
</feature>
<evidence type="ECO:0000256" key="4">
    <source>
        <dbReference type="ARBA" id="ARBA00022741"/>
    </source>
</evidence>
<dbReference type="Gene3D" id="1.25.10.10">
    <property type="entry name" value="Leucine-rich Repeat Variant"/>
    <property type="match status" value="1"/>
</dbReference>
<proteinExistence type="predicted"/>
<protein>
    <recommendedName>
        <fullName evidence="1">non-specific serine/threonine protein kinase</fullName>
        <ecNumber evidence="1">2.7.11.1</ecNumber>
    </recommendedName>
</protein>
<keyword evidence="5 11" id="KW-0418">Kinase</keyword>
<dbReference type="GO" id="GO:0004674">
    <property type="term" value="F:protein serine/threonine kinase activity"/>
    <property type="evidence" value="ECO:0007669"/>
    <property type="project" value="UniProtKB-KW"/>
</dbReference>